<dbReference type="RefSeq" id="WP_380920451.1">
    <property type="nucleotide sequence ID" value="NZ_JBHUPE010000004.1"/>
</dbReference>
<gene>
    <name evidence="3" type="ORF">ACFS6I_11005</name>
</gene>
<dbReference type="EMBL" id="JBHUPE010000004">
    <property type="protein sequence ID" value="MFD2904456.1"/>
    <property type="molecule type" value="Genomic_DNA"/>
</dbReference>
<evidence type="ECO:0000256" key="1">
    <source>
        <dbReference type="SAM" id="Coils"/>
    </source>
</evidence>
<accession>A0ABW5YVQ2</accession>
<feature type="coiled-coil region" evidence="1">
    <location>
        <begin position="225"/>
        <end position="259"/>
    </location>
</feature>
<comment type="caution">
    <text evidence="3">The sequence shown here is derived from an EMBL/GenBank/DDBJ whole genome shotgun (WGS) entry which is preliminary data.</text>
</comment>
<evidence type="ECO:0000256" key="2">
    <source>
        <dbReference type="SAM" id="SignalP"/>
    </source>
</evidence>
<organism evidence="3 4">
    <name type="scientific">Sphingobacterium anhuiense</name>
    <dbReference type="NCBI Taxonomy" id="493780"/>
    <lineage>
        <taxon>Bacteria</taxon>
        <taxon>Pseudomonadati</taxon>
        <taxon>Bacteroidota</taxon>
        <taxon>Sphingobacteriia</taxon>
        <taxon>Sphingobacteriales</taxon>
        <taxon>Sphingobacteriaceae</taxon>
        <taxon>Sphingobacterium</taxon>
    </lineage>
</organism>
<name>A0ABW5YVQ2_9SPHI</name>
<protein>
    <submittedName>
        <fullName evidence="3">Uncharacterized protein</fullName>
    </submittedName>
</protein>
<sequence length="259" mass="28497">MSKYFTSVLILGACLFYSNSFSQSNTFPTTGGVGIGTTSPIDLLNIQAGNQRKGITIQGDGDVDTYSDVSFYVNNFDIIPQGKPISWLISYRKDAHFSGAKDGMSMEFYAIKKGGGYLAPLSFKPNGDVILASPQQAQSGNVGIGIVDPKEKLVVKGKIIAEEIKVQAVNWPDYVFKPEYQLQSLSETEQFIKANGHLPDVPKATDAEANGVSLGEMNEILLKKVEELTLHLIEKDQEVKQQNQRIAEIETILNKYQLK</sequence>
<feature type="chain" id="PRO_5046323241" evidence="2">
    <location>
        <begin position="23"/>
        <end position="259"/>
    </location>
</feature>
<evidence type="ECO:0000313" key="3">
    <source>
        <dbReference type="EMBL" id="MFD2904456.1"/>
    </source>
</evidence>
<keyword evidence="4" id="KW-1185">Reference proteome</keyword>
<feature type="signal peptide" evidence="2">
    <location>
        <begin position="1"/>
        <end position="22"/>
    </location>
</feature>
<proteinExistence type="predicted"/>
<keyword evidence="1" id="KW-0175">Coiled coil</keyword>
<keyword evidence="2" id="KW-0732">Signal</keyword>
<evidence type="ECO:0000313" key="4">
    <source>
        <dbReference type="Proteomes" id="UP001597509"/>
    </source>
</evidence>
<reference evidence="4" key="1">
    <citation type="journal article" date="2019" name="Int. J. Syst. Evol. Microbiol.">
        <title>The Global Catalogue of Microorganisms (GCM) 10K type strain sequencing project: providing services to taxonomists for standard genome sequencing and annotation.</title>
        <authorList>
            <consortium name="The Broad Institute Genomics Platform"/>
            <consortium name="The Broad Institute Genome Sequencing Center for Infectious Disease"/>
            <person name="Wu L."/>
            <person name="Ma J."/>
        </authorList>
    </citation>
    <scope>NUCLEOTIDE SEQUENCE [LARGE SCALE GENOMIC DNA]</scope>
    <source>
        <strain evidence="4">KCTC 22209</strain>
    </source>
</reference>
<dbReference type="Proteomes" id="UP001597509">
    <property type="component" value="Unassembled WGS sequence"/>
</dbReference>